<dbReference type="RefSeq" id="WP_073022767.1">
    <property type="nucleotide sequence ID" value="NZ_FQXU01000023.1"/>
</dbReference>
<feature type="domain" description="DUF1980" evidence="2">
    <location>
        <begin position="122"/>
        <end position="245"/>
    </location>
</feature>
<keyword evidence="1" id="KW-0812">Transmembrane</keyword>
<evidence type="ECO:0000313" key="3">
    <source>
        <dbReference type="EMBL" id="SHI87516.1"/>
    </source>
</evidence>
<keyword evidence="1" id="KW-1133">Transmembrane helix</keyword>
<dbReference type="InterPro" id="IPR015402">
    <property type="entry name" value="DUF1980"/>
</dbReference>
<evidence type="ECO:0000259" key="2">
    <source>
        <dbReference type="Pfam" id="PF21537"/>
    </source>
</evidence>
<dbReference type="AlphaFoldDB" id="A0A1M6EQ30"/>
<keyword evidence="1" id="KW-0472">Membrane</keyword>
<dbReference type="Pfam" id="PF21537">
    <property type="entry name" value="DUF1980_C"/>
    <property type="match status" value="1"/>
</dbReference>
<evidence type="ECO:0000256" key="1">
    <source>
        <dbReference type="SAM" id="Phobius"/>
    </source>
</evidence>
<dbReference type="InterPro" id="IPR052955">
    <property type="entry name" value="UPF0703_membrane_permease"/>
</dbReference>
<organism evidence="3 4">
    <name type="scientific">Clostridium intestinale DSM 6191</name>
    <dbReference type="NCBI Taxonomy" id="1121320"/>
    <lineage>
        <taxon>Bacteria</taxon>
        <taxon>Bacillati</taxon>
        <taxon>Bacillota</taxon>
        <taxon>Clostridia</taxon>
        <taxon>Eubacteriales</taxon>
        <taxon>Clostridiaceae</taxon>
        <taxon>Clostridium</taxon>
    </lineage>
</organism>
<reference evidence="3 4" key="1">
    <citation type="submission" date="2016-11" db="EMBL/GenBank/DDBJ databases">
        <authorList>
            <person name="Jaros S."/>
            <person name="Januszkiewicz K."/>
            <person name="Wedrychowicz H."/>
        </authorList>
    </citation>
    <scope>NUCLEOTIDE SEQUENCE [LARGE SCALE GENOMIC DNA]</scope>
    <source>
        <strain evidence="3 4">DSM 6191</strain>
    </source>
</reference>
<sequence>MRRFNINEFIKFITFLLLSLFLYDLTSTGKIKLFISPKIILFVNIFQIALAVLTIYQLSKSFSTMSNRPINKVFLLFLFMILIGKGAAKAGIDATIVDNKGVKAINKIANVSGELTKEERQLKLPLDITQDNFVSVLSDIFEHTDSYNGRIVTLSGFVHKDEGLDKNEFVIGRLFMSCCVADSQLIGPIGRLPHDSSQLSEGTWIKVQGKISSKTYSFDNQLTTTPVVVIDKLEEIPAPQDGYVYIK</sequence>
<evidence type="ECO:0000313" key="4">
    <source>
        <dbReference type="Proteomes" id="UP000184241"/>
    </source>
</evidence>
<dbReference type="PANTHER" id="PTHR40047">
    <property type="entry name" value="UPF0703 PROTEIN YCGQ"/>
    <property type="match status" value="1"/>
</dbReference>
<gene>
    <name evidence="3" type="ORF">SAMN02745941_04489</name>
</gene>
<feature type="transmembrane region" description="Helical" evidence="1">
    <location>
        <begin position="70"/>
        <end position="88"/>
    </location>
</feature>
<dbReference type="Proteomes" id="UP000184241">
    <property type="component" value="Unassembled WGS sequence"/>
</dbReference>
<dbReference type="EMBL" id="FQXU01000023">
    <property type="protein sequence ID" value="SHI87516.1"/>
    <property type="molecule type" value="Genomic_DNA"/>
</dbReference>
<accession>A0A1M6EQ30</accession>
<dbReference type="PANTHER" id="PTHR40047:SF1">
    <property type="entry name" value="UPF0703 PROTEIN YCGQ"/>
    <property type="match status" value="1"/>
</dbReference>
<dbReference type="NCBIfam" id="TIGR03943">
    <property type="entry name" value="TIGR03943 family putative permease subunit"/>
    <property type="match status" value="1"/>
</dbReference>
<proteinExistence type="predicted"/>
<name>A0A1M6EQ30_9CLOT</name>
<dbReference type="InterPro" id="IPR048447">
    <property type="entry name" value="DUF1980_C"/>
</dbReference>
<feature type="transmembrane region" description="Helical" evidence="1">
    <location>
        <begin position="39"/>
        <end position="58"/>
    </location>
</feature>
<protein>
    <submittedName>
        <fullName evidence="3">Putative membrane protein</fullName>
    </submittedName>
</protein>